<keyword evidence="2" id="KW-0732">Signal</keyword>
<dbReference type="InterPro" id="IPR022559">
    <property type="entry name" value="SUP-1-like"/>
</dbReference>
<sequence>NRALSFLLLTVVVVVAATAADNCIYEQVKAYFWSESSTDCSRGTNITCTGTTFYSYHDCCKDTACCLKLQGWVVFIIVSLVVSILISCVASIISCLCCCCRSD</sequence>
<feature type="chain" id="PRO_5043372088" evidence="2">
    <location>
        <begin position="20"/>
        <end position="103"/>
    </location>
</feature>
<dbReference type="Proteomes" id="UP001432322">
    <property type="component" value="Unassembled WGS sequence"/>
</dbReference>
<protein>
    <submittedName>
        <fullName evidence="3">Uncharacterized protein</fullName>
    </submittedName>
</protein>
<proteinExistence type="predicted"/>
<organism evidence="3 4">
    <name type="scientific">Pristionchus fissidentatus</name>
    <dbReference type="NCBI Taxonomy" id="1538716"/>
    <lineage>
        <taxon>Eukaryota</taxon>
        <taxon>Metazoa</taxon>
        <taxon>Ecdysozoa</taxon>
        <taxon>Nematoda</taxon>
        <taxon>Chromadorea</taxon>
        <taxon>Rhabditida</taxon>
        <taxon>Rhabditina</taxon>
        <taxon>Diplogasteromorpha</taxon>
        <taxon>Diplogasteroidea</taxon>
        <taxon>Neodiplogasteridae</taxon>
        <taxon>Pristionchus</taxon>
    </lineage>
</organism>
<accession>A0AAV5W6Z4</accession>
<feature type="non-terminal residue" evidence="3">
    <location>
        <position position="1"/>
    </location>
</feature>
<keyword evidence="4" id="KW-1185">Reference proteome</keyword>
<evidence type="ECO:0000313" key="4">
    <source>
        <dbReference type="Proteomes" id="UP001432322"/>
    </source>
</evidence>
<dbReference type="PANTHER" id="PTHR34149">
    <property type="entry name" value="PROTEIN CBG11905-RELATED"/>
    <property type="match status" value="1"/>
</dbReference>
<dbReference type="Pfam" id="PF10853">
    <property type="entry name" value="DUF2650"/>
    <property type="match status" value="1"/>
</dbReference>
<name>A0AAV5W6Z4_9BILA</name>
<evidence type="ECO:0000256" key="1">
    <source>
        <dbReference type="SAM" id="Phobius"/>
    </source>
</evidence>
<feature type="signal peptide" evidence="2">
    <location>
        <begin position="1"/>
        <end position="19"/>
    </location>
</feature>
<evidence type="ECO:0000256" key="2">
    <source>
        <dbReference type="SAM" id="SignalP"/>
    </source>
</evidence>
<dbReference type="PANTHER" id="PTHR34149:SF2">
    <property type="entry name" value="PROTEIN CBG11905"/>
    <property type="match status" value="1"/>
</dbReference>
<dbReference type="AlphaFoldDB" id="A0AAV5W6Z4"/>
<evidence type="ECO:0000313" key="3">
    <source>
        <dbReference type="EMBL" id="GMT27739.1"/>
    </source>
</evidence>
<keyword evidence="1" id="KW-0472">Membrane</keyword>
<gene>
    <name evidence="3" type="ORF">PFISCL1PPCAC_19036</name>
</gene>
<keyword evidence="1" id="KW-0812">Transmembrane</keyword>
<reference evidence="3" key="1">
    <citation type="submission" date="2023-10" db="EMBL/GenBank/DDBJ databases">
        <title>Genome assembly of Pristionchus species.</title>
        <authorList>
            <person name="Yoshida K."/>
            <person name="Sommer R.J."/>
        </authorList>
    </citation>
    <scope>NUCLEOTIDE SEQUENCE</scope>
    <source>
        <strain evidence="3">RS5133</strain>
    </source>
</reference>
<feature type="transmembrane region" description="Helical" evidence="1">
    <location>
        <begin position="72"/>
        <end position="99"/>
    </location>
</feature>
<comment type="caution">
    <text evidence="3">The sequence shown here is derived from an EMBL/GenBank/DDBJ whole genome shotgun (WGS) entry which is preliminary data.</text>
</comment>
<dbReference type="EMBL" id="BTSY01000005">
    <property type="protein sequence ID" value="GMT27739.1"/>
    <property type="molecule type" value="Genomic_DNA"/>
</dbReference>
<keyword evidence="1" id="KW-1133">Transmembrane helix</keyword>